<protein>
    <submittedName>
        <fullName evidence="1">Uncharacterized protein</fullName>
    </submittedName>
</protein>
<organism evidence="1 2">
    <name type="scientific">Dunaliella salina</name>
    <name type="common">Green alga</name>
    <name type="synonym">Protococcus salinus</name>
    <dbReference type="NCBI Taxonomy" id="3046"/>
    <lineage>
        <taxon>Eukaryota</taxon>
        <taxon>Viridiplantae</taxon>
        <taxon>Chlorophyta</taxon>
        <taxon>core chlorophytes</taxon>
        <taxon>Chlorophyceae</taxon>
        <taxon>CS clade</taxon>
        <taxon>Chlamydomonadales</taxon>
        <taxon>Dunaliellaceae</taxon>
        <taxon>Dunaliella</taxon>
    </lineage>
</organism>
<dbReference type="EMBL" id="MU069517">
    <property type="protein sequence ID" value="KAF5840304.1"/>
    <property type="molecule type" value="Genomic_DNA"/>
</dbReference>
<gene>
    <name evidence="1" type="ORF">DUNSADRAFT_17148</name>
</gene>
<sequence>MAEAAQVRRNFWMWDQPGCQMAATAACRARLRDCMRGL</sequence>
<dbReference type="Proteomes" id="UP000815325">
    <property type="component" value="Unassembled WGS sequence"/>
</dbReference>
<reference evidence="1" key="1">
    <citation type="submission" date="2017-08" db="EMBL/GenBank/DDBJ databases">
        <authorList>
            <person name="Polle J.E."/>
            <person name="Barry K."/>
            <person name="Cushman J."/>
            <person name="Schmutz J."/>
            <person name="Tran D."/>
            <person name="Hathwaick L.T."/>
            <person name="Yim W.C."/>
            <person name="Jenkins J."/>
            <person name="Mckie-Krisberg Z.M."/>
            <person name="Prochnik S."/>
            <person name="Lindquist E."/>
            <person name="Dockter R.B."/>
            <person name="Adam C."/>
            <person name="Molina H."/>
            <person name="Bunkerborg J."/>
            <person name="Jin E."/>
            <person name="Buchheim M."/>
            <person name="Magnuson J."/>
        </authorList>
    </citation>
    <scope>NUCLEOTIDE SEQUENCE</scope>
    <source>
        <strain evidence="1">CCAP 19/18</strain>
    </source>
</reference>
<evidence type="ECO:0000313" key="1">
    <source>
        <dbReference type="EMBL" id="KAF5840304.1"/>
    </source>
</evidence>
<evidence type="ECO:0000313" key="2">
    <source>
        <dbReference type="Proteomes" id="UP000815325"/>
    </source>
</evidence>
<proteinExistence type="predicted"/>
<keyword evidence="2" id="KW-1185">Reference proteome</keyword>
<comment type="caution">
    <text evidence="1">The sequence shown here is derived from an EMBL/GenBank/DDBJ whole genome shotgun (WGS) entry which is preliminary data.</text>
</comment>
<accession>A0ABQ7H0C9</accession>
<name>A0ABQ7H0C9_DUNSA</name>